<evidence type="ECO:0000313" key="2">
    <source>
        <dbReference type="Proteomes" id="UP001165960"/>
    </source>
</evidence>
<evidence type="ECO:0000313" key="1">
    <source>
        <dbReference type="EMBL" id="KAJ9066186.1"/>
    </source>
</evidence>
<dbReference type="EMBL" id="QTSX02004302">
    <property type="protein sequence ID" value="KAJ9066186.1"/>
    <property type="molecule type" value="Genomic_DNA"/>
</dbReference>
<dbReference type="Proteomes" id="UP001165960">
    <property type="component" value="Unassembled WGS sequence"/>
</dbReference>
<comment type="caution">
    <text evidence="1">The sequence shown here is derived from an EMBL/GenBank/DDBJ whole genome shotgun (WGS) entry which is preliminary data.</text>
</comment>
<organism evidence="1 2">
    <name type="scientific">Entomophthora muscae</name>
    <dbReference type="NCBI Taxonomy" id="34485"/>
    <lineage>
        <taxon>Eukaryota</taxon>
        <taxon>Fungi</taxon>
        <taxon>Fungi incertae sedis</taxon>
        <taxon>Zoopagomycota</taxon>
        <taxon>Entomophthoromycotina</taxon>
        <taxon>Entomophthoromycetes</taxon>
        <taxon>Entomophthorales</taxon>
        <taxon>Entomophthoraceae</taxon>
        <taxon>Entomophthora</taxon>
    </lineage>
</organism>
<reference evidence="1" key="1">
    <citation type="submission" date="2022-04" db="EMBL/GenBank/DDBJ databases">
        <title>Genome of the entomopathogenic fungus Entomophthora muscae.</title>
        <authorList>
            <person name="Elya C."/>
            <person name="Lovett B.R."/>
            <person name="Lee E."/>
            <person name="Macias A.M."/>
            <person name="Hajek A.E."/>
            <person name="De Bivort B.L."/>
            <person name="Kasson M.T."/>
            <person name="De Fine Licht H.H."/>
            <person name="Stajich J.E."/>
        </authorList>
    </citation>
    <scope>NUCLEOTIDE SEQUENCE</scope>
    <source>
        <strain evidence="1">Berkeley</strain>
    </source>
</reference>
<gene>
    <name evidence="1" type="ORF">DSO57_1011961</name>
</gene>
<proteinExistence type="predicted"/>
<keyword evidence="2" id="KW-1185">Reference proteome</keyword>
<accession>A0ACC2SVH4</accession>
<protein>
    <submittedName>
        <fullName evidence="1">Uncharacterized protein</fullName>
    </submittedName>
</protein>
<sequence length="119" mass="13415">MVPNSRPWSLLGQSVSYIIKLAPILWWALPASLAVPHPEPPKASTYKWLPDIYTENKFIIILNRNPRKTRLCQGSNLRGLPEDLRADGPRAQQGEPTTVLGLALQYKITTFQVSPKVRL</sequence>
<name>A0ACC2SVH4_9FUNG</name>